<dbReference type="AlphaFoldDB" id="A0A1N6B5Z4"/>
<sequence>MSQGPDEENPRIEEEAREAERRLAALTNRSEDALTDEEARASDEARTEQDAG</sequence>
<evidence type="ECO:0000313" key="2">
    <source>
        <dbReference type="EMBL" id="SIN41829.1"/>
    </source>
</evidence>
<evidence type="ECO:0000256" key="1">
    <source>
        <dbReference type="SAM" id="MobiDB-lite"/>
    </source>
</evidence>
<feature type="compositionally biased region" description="Basic and acidic residues" evidence="1">
    <location>
        <begin position="8"/>
        <end position="52"/>
    </location>
</feature>
<keyword evidence="3" id="KW-1185">Reference proteome</keyword>
<reference evidence="3" key="1">
    <citation type="submission" date="2016-12" db="EMBL/GenBank/DDBJ databases">
        <authorList>
            <person name="Varghese N."/>
            <person name="Submissions S."/>
        </authorList>
    </citation>
    <scope>NUCLEOTIDE SEQUENCE [LARGE SCALE GENOMIC DNA]</scope>
    <source>
        <strain evidence="3">DSM 45599</strain>
    </source>
</reference>
<proteinExistence type="predicted"/>
<evidence type="ECO:0000313" key="3">
    <source>
        <dbReference type="Proteomes" id="UP000185124"/>
    </source>
</evidence>
<dbReference type="EMBL" id="FSQT01000002">
    <property type="protein sequence ID" value="SIN41829.1"/>
    <property type="molecule type" value="Genomic_DNA"/>
</dbReference>
<dbReference type="RefSeq" id="WP_159451100.1">
    <property type="nucleotide sequence ID" value="NZ_FSQT01000002.1"/>
</dbReference>
<gene>
    <name evidence="2" type="ORF">SAMN04489832_6781</name>
</gene>
<name>A0A1N6B5Z4_9ACTN</name>
<organism evidence="2 3">
    <name type="scientific">Micromonospora cremea</name>
    <dbReference type="NCBI Taxonomy" id="709881"/>
    <lineage>
        <taxon>Bacteria</taxon>
        <taxon>Bacillati</taxon>
        <taxon>Actinomycetota</taxon>
        <taxon>Actinomycetes</taxon>
        <taxon>Micromonosporales</taxon>
        <taxon>Micromonosporaceae</taxon>
        <taxon>Micromonospora</taxon>
    </lineage>
</organism>
<feature type="region of interest" description="Disordered" evidence="1">
    <location>
        <begin position="1"/>
        <end position="52"/>
    </location>
</feature>
<dbReference type="Proteomes" id="UP000185124">
    <property type="component" value="Unassembled WGS sequence"/>
</dbReference>
<accession>A0A1N6B5Z4</accession>
<protein>
    <submittedName>
        <fullName evidence="2">Uncharacterized protein</fullName>
    </submittedName>
</protein>